<dbReference type="EMBL" id="UOEC01000057">
    <property type="protein sequence ID" value="VAV89076.1"/>
    <property type="molecule type" value="Genomic_DNA"/>
</dbReference>
<accession>A0A3B0RJV8</accession>
<name>A0A3B0RJV8_9ZZZZ</name>
<reference evidence="2" key="1">
    <citation type="submission" date="2018-06" db="EMBL/GenBank/DDBJ databases">
        <authorList>
            <person name="Zhirakovskaya E."/>
        </authorList>
    </citation>
    <scope>NUCLEOTIDE SEQUENCE</scope>
</reference>
<keyword evidence="1" id="KW-0472">Membrane</keyword>
<keyword evidence="1" id="KW-0812">Transmembrane</keyword>
<keyword evidence="1" id="KW-1133">Transmembrane helix</keyword>
<protein>
    <recommendedName>
        <fullName evidence="3">Magnesium transporter MgtE intracellular domain-containing protein</fullName>
    </recommendedName>
</protein>
<dbReference type="AlphaFoldDB" id="A0A3B0RJV8"/>
<organism evidence="2">
    <name type="scientific">hydrothermal vent metagenome</name>
    <dbReference type="NCBI Taxonomy" id="652676"/>
    <lineage>
        <taxon>unclassified sequences</taxon>
        <taxon>metagenomes</taxon>
        <taxon>ecological metagenomes</taxon>
    </lineage>
</organism>
<evidence type="ECO:0000313" key="2">
    <source>
        <dbReference type="EMBL" id="VAV89076.1"/>
    </source>
</evidence>
<sequence>MIQQHLHKLGAADFKTVWLFTFVLATLVLAGNTLAQEKKPRMAKAVSPEFAEDFQKYCFNNSDAVNDAKFSWQAKRITDMEAELKTVIARLEVKQKEYKTWVTRREEFISKMTTSLVKIYSTMEPEAAAAQIAIVDYDTAVSILTKLKPRAASAILNEMDPLRASQLVKVIVGSVSTEQKETN</sequence>
<gene>
    <name evidence="2" type="ORF">MNBD_ALPHA08-1562</name>
</gene>
<evidence type="ECO:0000256" key="1">
    <source>
        <dbReference type="SAM" id="Phobius"/>
    </source>
</evidence>
<dbReference type="SUPFAM" id="SSF158791">
    <property type="entry name" value="MgtE N-terminal domain-like"/>
    <property type="match status" value="1"/>
</dbReference>
<feature type="transmembrane region" description="Helical" evidence="1">
    <location>
        <begin position="16"/>
        <end position="35"/>
    </location>
</feature>
<proteinExistence type="predicted"/>
<evidence type="ECO:0008006" key="3">
    <source>
        <dbReference type="Google" id="ProtNLM"/>
    </source>
</evidence>